<organism evidence="1 2">
    <name type="scientific">Zophobas morio</name>
    <dbReference type="NCBI Taxonomy" id="2755281"/>
    <lineage>
        <taxon>Eukaryota</taxon>
        <taxon>Metazoa</taxon>
        <taxon>Ecdysozoa</taxon>
        <taxon>Arthropoda</taxon>
        <taxon>Hexapoda</taxon>
        <taxon>Insecta</taxon>
        <taxon>Pterygota</taxon>
        <taxon>Neoptera</taxon>
        <taxon>Endopterygota</taxon>
        <taxon>Coleoptera</taxon>
        <taxon>Polyphaga</taxon>
        <taxon>Cucujiformia</taxon>
        <taxon>Tenebrionidae</taxon>
        <taxon>Zophobas</taxon>
    </lineage>
</organism>
<name>A0AA38IH70_9CUCU</name>
<accession>A0AA38IH70</accession>
<evidence type="ECO:0008006" key="3">
    <source>
        <dbReference type="Google" id="ProtNLM"/>
    </source>
</evidence>
<comment type="caution">
    <text evidence="1">The sequence shown here is derived from an EMBL/GenBank/DDBJ whole genome shotgun (WGS) entry which is preliminary data.</text>
</comment>
<gene>
    <name evidence="1" type="ORF">Zmor_014128</name>
</gene>
<dbReference type="AlphaFoldDB" id="A0AA38IH70"/>
<reference evidence="1" key="1">
    <citation type="journal article" date="2023" name="G3 (Bethesda)">
        <title>Whole genome assemblies of Zophobas morio and Tenebrio molitor.</title>
        <authorList>
            <person name="Kaur S."/>
            <person name="Stinson S.A."/>
            <person name="diCenzo G.C."/>
        </authorList>
    </citation>
    <scope>NUCLEOTIDE SEQUENCE</scope>
    <source>
        <strain evidence="1">QUZm001</strain>
    </source>
</reference>
<evidence type="ECO:0000313" key="1">
    <source>
        <dbReference type="EMBL" id="KAJ3654979.1"/>
    </source>
</evidence>
<keyword evidence="2" id="KW-1185">Reference proteome</keyword>
<proteinExistence type="predicted"/>
<protein>
    <recommendedName>
        <fullName evidence="3">Craniofacial development protein 2</fullName>
    </recommendedName>
</protein>
<dbReference type="Proteomes" id="UP001168821">
    <property type="component" value="Unassembled WGS sequence"/>
</dbReference>
<evidence type="ECO:0000313" key="2">
    <source>
        <dbReference type="Proteomes" id="UP001168821"/>
    </source>
</evidence>
<dbReference type="EMBL" id="JALNTZ010000004">
    <property type="protein sequence ID" value="KAJ3654979.1"/>
    <property type="molecule type" value="Genomic_DNA"/>
</dbReference>
<dbReference type="InterPro" id="IPR036691">
    <property type="entry name" value="Endo/exonu/phosph_ase_sf"/>
</dbReference>
<dbReference type="Gene3D" id="3.60.10.10">
    <property type="entry name" value="Endonuclease/exonuclease/phosphatase"/>
    <property type="match status" value="1"/>
</dbReference>
<sequence length="233" mass="27886">MDRVIDKIPKRDIIIIMGDANAKVGREEIYKEIVGKHSKHEESNNNGLRLIELAIERNMKIVSTQFQRKHKGTWIIPGKQETKQMDHVLIQEKHSRLIISVKTCRGADTDSKHFLVRAKLKQWKGEDKEHRRNYEVRYNTEELQAQELKTKYEIHIERYLEKQDFSKEKNINTKWNNIERIVTEASKRHVGKTIARERKEWLDVECETEIKHKKLLRMKMPEIRNEKSTRIIL</sequence>